<keyword evidence="2" id="KW-1185">Reference proteome</keyword>
<dbReference type="Gene3D" id="1.10.150.750">
    <property type="match status" value="1"/>
</dbReference>
<evidence type="ECO:0008006" key="3">
    <source>
        <dbReference type="Google" id="ProtNLM"/>
    </source>
</evidence>
<organism evidence="1 2">
    <name type="scientific">Jiella pelagia</name>
    <dbReference type="NCBI Taxonomy" id="2986949"/>
    <lineage>
        <taxon>Bacteria</taxon>
        <taxon>Pseudomonadati</taxon>
        <taxon>Pseudomonadota</taxon>
        <taxon>Alphaproteobacteria</taxon>
        <taxon>Hyphomicrobiales</taxon>
        <taxon>Aurantimonadaceae</taxon>
        <taxon>Jiella</taxon>
    </lineage>
</organism>
<accession>A0ABY7C042</accession>
<dbReference type="Gene3D" id="3.40.50.1000">
    <property type="entry name" value="HAD superfamily/HAD-like"/>
    <property type="match status" value="1"/>
</dbReference>
<dbReference type="RefSeq" id="WP_268879641.1">
    <property type="nucleotide sequence ID" value="NZ_CP114029.1"/>
</dbReference>
<gene>
    <name evidence="1" type="ORF">OH818_16555</name>
</gene>
<name>A0ABY7C042_9HYPH</name>
<dbReference type="EMBL" id="CP114029">
    <property type="protein sequence ID" value="WAP67190.1"/>
    <property type="molecule type" value="Genomic_DNA"/>
</dbReference>
<reference evidence="1" key="1">
    <citation type="submission" date="2022-12" db="EMBL/GenBank/DDBJ databases">
        <title>Jiella pelagia sp. nov., isolated from phosphonate enriched culture of Northwest Pacific surface seawater.</title>
        <authorList>
            <person name="Shin D.Y."/>
            <person name="Hwang C.Y."/>
        </authorList>
    </citation>
    <scope>NUCLEOTIDE SEQUENCE</scope>
    <source>
        <strain evidence="1">HL-NP1</strain>
    </source>
</reference>
<dbReference type="Proteomes" id="UP001164020">
    <property type="component" value="Chromosome"/>
</dbReference>
<protein>
    <recommendedName>
        <fullName evidence="3">Haloacid dehalogenase type II</fullName>
    </recommendedName>
</protein>
<sequence>MFKLDSAPKIITFDCYGTLVQWYEVLLRELEAVLVAQGRDKAEASAILDTFSRHSRRLEPREAPSAL</sequence>
<dbReference type="InterPro" id="IPR023214">
    <property type="entry name" value="HAD_sf"/>
</dbReference>
<dbReference type="SUPFAM" id="SSF56784">
    <property type="entry name" value="HAD-like"/>
    <property type="match status" value="1"/>
</dbReference>
<evidence type="ECO:0000313" key="1">
    <source>
        <dbReference type="EMBL" id="WAP67190.1"/>
    </source>
</evidence>
<dbReference type="InterPro" id="IPR036412">
    <property type="entry name" value="HAD-like_sf"/>
</dbReference>
<evidence type="ECO:0000313" key="2">
    <source>
        <dbReference type="Proteomes" id="UP001164020"/>
    </source>
</evidence>
<proteinExistence type="predicted"/>